<dbReference type="GO" id="GO:0016810">
    <property type="term" value="F:hydrolase activity, acting on carbon-nitrogen (but not peptide) bonds"/>
    <property type="evidence" value="ECO:0007669"/>
    <property type="project" value="InterPro"/>
</dbReference>
<comment type="caution">
    <text evidence="2">The sequence shown here is derived from an EMBL/GenBank/DDBJ whole genome shotgun (WGS) entry which is preliminary data.</text>
</comment>
<reference evidence="2 3" key="1">
    <citation type="submission" date="2017-09" db="EMBL/GenBank/DDBJ databases">
        <title>Large-scale bioinformatics analysis of Bacillus genomes uncovers conserved roles of natural products in bacterial physiology.</title>
        <authorList>
            <consortium name="Agbiome Team Llc"/>
            <person name="Bleich R.M."/>
            <person name="Grubbs K.J."/>
            <person name="Santa Maria K.C."/>
            <person name="Allen S.E."/>
            <person name="Farag S."/>
            <person name="Shank E.A."/>
            <person name="Bowers A."/>
        </authorList>
    </citation>
    <scope>NUCLEOTIDE SEQUENCE [LARGE SCALE GENOMIC DNA]</scope>
    <source>
        <strain evidence="2 3">AFS070861</strain>
    </source>
</reference>
<evidence type="ECO:0000259" key="1">
    <source>
        <dbReference type="Pfam" id="PF07969"/>
    </source>
</evidence>
<keyword evidence="2" id="KW-0378">Hydrolase</keyword>
<proteinExistence type="predicted"/>
<feature type="domain" description="Amidohydrolase 3" evidence="1">
    <location>
        <begin position="54"/>
        <end position="536"/>
    </location>
</feature>
<dbReference type="Proteomes" id="UP000224386">
    <property type="component" value="Unassembled WGS sequence"/>
</dbReference>
<dbReference type="Gene3D" id="3.20.20.140">
    <property type="entry name" value="Metal-dependent hydrolases"/>
    <property type="match status" value="1"/>
</dbReference>
<dbReference type="AlphaFoldDB" id="A0A2B2L3G8"/>
<dbReference type="Gene3D" id="3.10.310.70">
    <property type="match status" value="1"/>
</dbReference>
<sequence length="613" mass="68409">MNMNLPDMILYNGKITTLDPSQPEVSAIAITDGLVTAVGGDELLNSATEKTKKIDLKRKRAIPGLNDSHIHVIRGGLHYNMELRWEGVPSLFIALEMLKEQARRTPAPQWVRVVGGWSEFQFKERRMPTLEEINAVSENTPVFVLHLYDRALVNRAGLHALGYTKDTPDPPGCLIERDKRGNPTGLLIANPNASILYSSLGRAPVLNLDDQINSTRHFMRELNRLGITSAIDAGGGFQNYPDDYKVVEHLAEKDQLTLRIAYNLFTQNPNHEYEDFASWAKIVSPGQGSDKYKMNGAGEMLVFSAADFEKFQMPRPELATVMEADLKKVISLLVENRWPFRLHATYDESITRFLNVFEEVNREIPFNGLRWWFDHAETISDRSMERVKALNGGIAIQDRMAFQGEYFVDLYGKEAAKRTPPIYRMLDLGIPVGAGSDATRVSSYNPWVALYWMVAGKTIGGLSIYDEKNKLDRKVALELYSKGSAWFSGDEGKKGTLAVGQFADIAVLSADYFTVPEEEIKDLESLLTIMGGQVVYGNDEFKNLSPELPPASPDWSPTGVYGYGGANLANTILSHDSHDNKLHSCSNPLHQHTHTVIGKDGTKWGIGCTCFAF</sequence>
<dbReference type="InterPro" id="IPR011059">
    <property type="entry name" value="Metal-dep_hydrolase_composite"/>
</dbReference>
<dbReference type="SUPFAM" id="SSF51338">
    <property type="entry name" value="Composite domain of metallo-dependent hydrolases"/>
    <property type="match status" value="1"/>
</dbReference>
<dbReference type="EMBL" id="NVAP01000082">
    <property type="protein sequence ID" value="PFQ36872.1"/>
    <property type="molecule type" value="Genomic_DNA"/>
</dbReference>
<evidence type="ECO:0000313" key="3">
    <source>
        <dbReference type="Proteomes" id="UP000224386"/>
    </source>
</evidence>
<dbReference type="InterPro" id="IPR032466">
    <property type="entry name" value="Metal_Hydrolase"/>
</dbReference>
<dbReference type="PANTHER" id="PTHR22642">
    <property type="entry name" value="IMIDAZOLONEPROPIONASE"/>
    <property type="match status" value="1"/>
</dbReference>
<dbReference type="InterPro" id="IPR033932">
    <property type="entry name" value="YtcJ-like"/>
</dbReference>
<dbReference type="InterPro" id="IPR013108">
    <property type="entry name" value="Amidohydro_3"/>
</dbReference>
<name>A0A2B2L3G8_BACCE</name>
<accession>A0A2B2L3G8</accession>
<evidence type="ECO:0000313" key="2">
    <source>
        <dbReference type="EMBL" id="PFQ36872.1"/>
    </source>
</evidence>
<dbReference type="Pfam" id="PF07969">
    <property type="entry name" value="Amidohydro_3"/>
    <property type="match status" value="1"/>
</dbReference>
<protein>
    <submittedName>
        <fullName evidence="2">Amidohydrolase</fullName>
    </submittedName>
</protein>
<dbReference type="PANTHER" id="PTHR22642:SF21">
    <property type="entry name" value="PERIPLASMIC PROTEIN"/>
    <property type="match status" value="1"/>
</dbReference>
<gene>
    <name evidence="2" type="ORF">COK05_29505</name>
</gene>
<dbReference type="SUPFAM" id="SSF51556">
    <property type="entry name" value="Metallo-dependent hydrolases"/>
    <property type="match status" value="1"/>
</dbReference>
<organism evidence="2 3">
    <name type="scientific">Bacillus cereus</name>
    <dbReference type="NCBI Taxonomy" id="1396"/>
    <lineage>
        <taxon>Bacteria</taxon>
        <taxon>Bacillati</taxon>
        <taxon>Bacillota</taxon>
        <taxon>Bacilli</taxon>
        <taxon>Bacillales</taxon>
        <taxon>Bacillaceae</taxon>
        <taxon>Bacillus</taxon>
        <taxon>Bacillus cereus group</taxon>
    </lineage>
</organism>
<dbReference type="CDD" id="cd01300">
    <property type="entry name" value="YtcJ_like"/>
    <property type="match status" value="1"/>
</dbReference>
<dbReference type="Gene3D" id="2.30.40.10">
    <property type="entry name" value="Urease, subunit C, domain 1"/>
    <property type="match status" value="1"/>
</dbReference>